<dbReference type="GO" id="GO:0006412">
    <property type="term" value="P:translation"/>
    <property type="evidence" value="ECO:0007669"/>
    <property type="project" value="InterPro"/>
</dbReference>
<comment type="caution">
    <text evidence="9">The sequence shown here is derived from an EMBL/GenBank/DDBJ whole genome shotgun (WGS) entry which is preliminary data.</text>
</comment>
<reference evidence="9" key="1">
    <citation type="journal article" date="2015" name="Nature">
        <title>Complex archaea that bridge the gap between prokaryotes and eukaryotes.</title>
        <authorList>
            <person name="Spang A."/>
            <person name="Saw J.H."/>
            <person name="Jorgensen S.L."/>
            <person name="Zaremba-Niedzwiedzka K."/>
            <person name="Martijn J."/>
            <person name="Lind A.E."/>
            <person name="van Eijk R."/>
            <person name="Schleper C."/>
            <person name="Guy L."/>
            <person name="Ettema T.J."/>
        </authorList>
    </citation>
    <scope>NUCLEOTIDE SEQUENCE</scope>
</reference>
<dbReference type="AlphaFoldDB" id="A0A0F9G9Z0"/>
<evidence type="ECO:0000256" key="4">
    <source>
        <dbReference type="ARBA" id="ARBA00022980"/>
    </source>
</evidence>
<dbReference type="PANTHER" id="PTHR10724:SF7">
    <property type="entry name" value="SMALL RIBOSOMAL SUBUNIT PROTEIN BS1C"/>
    <property type="match status" value="1"/>
</dbReference>
<evidence type="ECO:0000256" key="7">
    <source>
        <dbReference type="ARBA" id="ARBA00035517"/>
    </source>
</evidence>
<keyword evidence="3" id="KW-0694">RNA-binding</keyword>
<dbReference type="NCBIfam" id="TIGR00717">
    <property type="entry name" value="rpsA"/>
    <property type="match status" value="1"/>
</dbReference>
<organism evidence="9">
    <name type="scientific">marine sediment metagenome</name>
    <dbReference type="NCBI Taxonomy" id="412755"/>
    <lineage>
        <taxon>unclassified sequences</taxon>
        <taxon>metagenomes</taxon>
        <taxon>ecological metagenomes</taxon>
    </lineage>
</organism>
<feature type="domain" description="S1 motif" evidence="8">
    <location>
        <begin position="240"/>
        <end position="310"/>
    </location>
</feature>
<dbReference type="InterPro" id="IPR012340">
    <property type="entry name" value="NA-bd_OB-fold"/>
</dbReference>
<dbReference type="InterPro" id="IPR003029">
    <property type="entry name" value="S1_domain"/>
</dbReference>
<accession>A0A0F9G9Z0</accession>
<sequence>VHAGLKSEGVIAKSEFFDDNGELSLEIGDEVQVALEAVEDGFGATRLSREKARRAESWIELEAAHKAEEVVIGVISGKVKGGFTVDVNGLRAFLPGSLVDVRPIRDTAHLENKPLEFKVIKLDQKRNNVVVSRRAVMEQVNTEERDELLAKLEEGITLKGIVKNLTDYGAFVDLGGIDGLLHITDMSWKRIKHPSEIVNVGDEIDVKVLKFDRERSRVSLGMKQMGEDPWADISGRYPEGARVKANVTNLTDYGCFAELEDGVEGLVHVSEMDWTNKNIHPSKVVQLGDEIEVMILDIDEERRRISLGIKQSFMNPWDEFGSKHAKGEKITGNIKSITDFGIFIGLNGGIDGLVHLSDISWNETGEEAVHNFKKGDEVETVILSIDPERERISLGMKQLSDDPFSNYTAENDKGTIVTGVVKEVDAKAAVITLSGEVEGLLKASEISREKVADASNEMKVGDEVEAKIINVDRKNRTISLSIKAKDVAEEKAAVKEHRKSEADSVAPTTIGDLIKAQMDTKEK</sequence>
<evidence type="ECO:0000256" key="2">
    <source>
        <dbReference type="ARBA" id="ARBA00022737"/>
    </source>
</evidence>
<dbReference type="GO" id="GO:0003735">
    <property type="term" value="F:structural constituent of ribosome"/>
    <property type="evidence" value="ECO:0007669"/>
    <property type="project" value="InterPro"/>
</dbReference>
<protein>
    <recommendedName>
        <fullName evidence="6">Small ribosomal subunit protein bS1</fullName>
    </recommendedName>
    <alternativeName>
        <fullName evidence="7">30S ribosomal protein S1</fullName>
    </alternativeName>
</protein>
<dbReference type="FunFam" id="2.40.50.140:FF:000011">
    <property type="entry name" value="30S ribosomal protein S1"/>
    <property type="match status" value="1"/>
</dbReference>
<gene>
    <name evidence="9" type="ORF">LCGC14_2209390</name>
</gene>
<dbReference type="SMART" id="SM00316">
    <property type="entry name" value="S1"/>
    <property type="match status" value="5"/>
</dbReference>
<keyword evidence="4" id="KW-0689">Ribosomal protein</keyword>
<dbReference type="FunFam" id="2.40.50.140:FF:000018">
    <property type="entry name" value="30S ribosomal protein S1"/>
    <property type="match status" value="1"/>
</dbReference>
<comment type="similarity">
    <text evidence="1">Belongs to the bacterial ribosomal protein bS1 family.</text>
</comment>
<evidence type="ECO:0000313" key="9">
    <source>
        <dbReference type="EMBL" id="KKL60032.1"/>
    </source>
</evidence>
<evidence type="ECO:0000259" key="8">
    <source>
        <dbReference type="PROSITE" id="PS50126"/>
    </source>
</evidence>
<dbReference type="NCBIfam" id="NF004954">
    <property type="entry name" value="PRK06299.1-4"/>
    <property type="match status" value="1"/>
</dbReference>
<dbReference type="GO" id="GO:0022627">
    <property type="term" value="C:cytosolic small ribosomal subunit"/>
    <property type="evidence" value="ECO:0007669"/>
    <property type="project" value="TreeGrafter"/>
</dbReference>
<dbReference type="PROSITE" id="PS50126">
    <property type="entry name" value="S1"/>
    <property type="match status" value="5"/>
</dbReference>
<dbReference type="PIRSF" id="PIRSF002111">
    <property type="entry name" value="RpsA"/>
    <property type="match status" value="1"/>
</dbReference>
<name>A0A0F9G9Z0_9ZZZZ</name>
<keyword evidence="2" id="KW-0677">Repeat</keyword>
<evidence type="ECO:0000256" key="5">
    <source>
        <dbReference type="ARBA" id="ARBA00023274"/>
    </source>
</evidence>
<dbReference type="InterPro" id="IPR050437">
    <property type="entry name" value="Ribos_protein_bS1-like"/>
</dbReference>
<dbReference type="GO" id="GO:0003729">
    <property type="term" value="F:mRNA binding"/>
    <property type="evidence" value="ECO:0007669"/>
    <property type="project" value="TreeGrafter"/>
</dbReference>
<dbReference type="CDD" id="cd05691">
    <property type="entry name" value="S1_RPS1_repeat_ec6"/>
    <property type="match status" value="1"/>
</dbReference>
<feature type="domain" description="S1 motif" evidence="8">
    <location>
        <begin position="155"/>
        <end position="223"/>
    </location>
</feature>
<dbReference type="Gene3D" id="2.40.50.140">
    <property type="entry name" value="Nucleic acid-binding proteins"/>
    <property type="match status" value="6"/>
</dbReference>
<dbReference type="EMBL" id="LAZR01029287">
    <property type="protein sequence ID" value="KKL60032.1"/>
    <property type="molecule type" value="Genomic_DNA"/>
</dbReference>
<feature type="domain" description="S1 motif" evidence="8">
    <location>
        <begin position="68"/>
        <end position="134"/>
    </location>
</feature>
<dbReference type="CDD" id="cd05688">
    <property type="entry name" value="S1_RPS1_repeat_ec3"/>
    <property type="match status" value="1"/>
</dbReference>
<dbReference type="SUPFAM" id="SSF50249">
    <property type="entry name" value="Nucleic acid-binding proteins"/>
    <property type="match status" value="6"/>
</dbReference>
<dbReference type="Pfam" id="PF00575">
    <property type="entry name" value="S1"/>
    <property type="match status" value="5"/>
</dbReference>
<evidence type="ECO:0000256" key="3">
    <source>
        <dbReference type="ARBA" id="ARBA00022884"/>
    </source>
</evidence>
<keyword evidence="5" id="KW-0687">Ribonucleoprotein</keyword>
<feature type="non-terminal residue" evidence="9">
    <location>
        <position position="1"/>
    </location>
</feature>
<dbReference type="FunFam" id="2.40.50.140:FF:000016">
    <property type="entry name" value="30S ribosomal protein S1"/>
    <property type="match status" value="1"/>
</dbReference>
<dbReference type="CDD" id="cd05689">
    <property type="entry name" value="S1_RPS1_repeat_ec4"/>
    <property type="match status" value="1"/>
</dbReference>
<evidence type="ECO:0000256" key="6">
    <source>
        <dbReference type="ARBA" id="ARBA00035293"/>
    </source>
</evidence>
<dbReference type="InterPro" id="IPR000110">
    <property type="entry name" value="Ribosomal_bS1"/>
</dbReference>
<dbReference type="InterPro" id="IPR035104">
    <property type="entry name" value="Ribosomal_protein_S1-like"/>
</dbReference>
<feature type="domain" description="S1 motif" evidence="8">
    <location>
        <begin position="414"/>
        <end position="483"/>
    </location>
</feature>
<evidence type="ECO:0000256" key="1">
    <source>
        <dbReference type="ARBA" id="ARBA00006767"/>
    </source>
</evidence>
<feature type="domain" description="S1 motif" evidence="8">
    <location>
        <begin position="327"/>
        <end position="397"/>
    </location>
</feature>
<dbReference type="PRINTS" id="PR00681">
    <property type="entry name" value="RIBOSOMALS1"/>
</dbReference>
<proteinExistence type="inferred from homology"/>
<dbReference type="NCBIfam" id="NF004952">
    <property type="entry name" value="PRK06299.1-2"/>
    <property type="match status" value="1"/>
</dbReference>
<dbReference type="PANTHER" id="PTHR10724">
    <property type="entry name" value="30S RIBOSOMAL PROTEIN S1"/>
    <property type="match status" value="1"/>
</dbReference>
<dbReference type="CDD" id="cd04465">
    <property type="entry name" value="S1_RPS1_repeat_ec2_hs2"/>
    <property type="match status" value="1"/>
</dbReference>